<feature type="compositionally biased region" description="Low complexity" evidence="1">
    <location>
        <begin position="53"/>
        <end position="72"/>
    </location>
</feature>
<dbReference type="Proteomes" id="UP001611548">
    <property type="component" value="Unassembled WGS sequence"/>
</dbReference>
<organism evidence="2 3">
    <name type="scientific">Streptomyces pathocidini</name>
    <dbReference type="NCBI Taxonomy" id="1650571"/>
    <lineage>
        <taxon>Bacteria</taxon>
        <taxon>Bacillati</taxon>
        <taxon>Actinomycetota</taxon>
        <taxon>Actinomycetes</taxon>
        <taxon>Kitasatosporales</taxon>
        <taxon>Streptomycetaceae</taxon>
        <taxon>Streptomyces</taxon>
    </lineage>
</organism>
<protein>
    <submittedName>
        <fullName evidence="2">Uncharacterized protein</fullName>
    </submittedName>
</protein>
<reference evidence="2 3" key="1">
    <citation type="submission" date="2024-10" db="EMBL/GenBank/DDBJ databases">
        <title>The Natural Products Discovery Center: Release of the First 8490 Sequenced Strains for Exploring Actinobacteria Biosynthetic Diversity.</title>
        <authorList>
            <person name="Kalkreuter E."/>
            <person name="Kautsar S.A."/>
            <person name="Yang D."/>
            <person name="Bader C.D."/>
            <person name="Teijaro C.N."/>
            <person name="Fluegel L."/>
            <person name="Davis C.M."/>
            <person name="Simpson J.R."/>
            <person name="Lauterbach L."/>
            <person name="Steele A.D."/>
            <person name="Gui C."/>
            <person name="Meng S."/>
            <person name="Li G."/>
            <person name="Viehrig K."/>
            <person name="Ye F."/>
            <person name="Su P."/>
            <person name="Kiefer A.F."/>
            <person name="Nichols A."/>
            <person name="Cepeda A.J."/>
            <person name="Yan W."/>
            <person name="Fan B."/>
            <person name="Jiang Y."/>
            <person name="Adhikari A."/>
            <person name="Zheng C.-J."/>
            <person name="Schuster L."/>
            <person name="Cowan T.M."/>
            <person name="Smanski M.J."/>
            <person name="Chevrette M.G."/>
            <person name="De Carvalho L.P.S."/>
            <person name="Shen B."/>
        </authorList>
    </citation>
    <scope>NUCLEOTIDE SEQUENCE [LARGE SCALE GENOMIC DNA]</scope>
    <source>
        <strain evidence="2 3">NPDC020327</strain>
    </source>
</reference>
<feature type="compositionally biased region" description="Low complexity" evidence="1">
    <location>
        <begin position="13"/>
        <end position="29"/>
    </location>
</feature>
<dbReference type="RefSeq" id="WP_055472828.1">
    <property type="nucleotide sequence ID" value="NZ_JBIRWE010000002.1"/>
</dbReference>
<name>A0ABW7UQP2_9ACTN</name>
<keyword evidence="3" id="KW-1185">Reference proteome</keyword>
<accession>A0ABW7UQP2</accession>
<dbReference type="EMBL" id="JBIRWE010000002">
    <property type="protein sequence ID" value="MFI1963717.1"/>
    <property type="molecule type" value="Genomic_DNA"/>
</dbReference>
<gene>
    <name evidence="2" type="ORF">ACH429_06195</name>
</gene>
<evidence type="ECO:0000313" key="2">
    <source>
        <dbReference type="EMBL" id="MFI1963717.1"/>
    </source>
</evidence>
<evidence type="ECO:0000313" key="3">
    <source>
        <dbReference type="Proteomes" id="UP001611548"/>
    </source>
</evidence>
<comment type="caution">
    <text evidence="2">The sequence shown here is derived from an EMBL/GenBank/DDBJ whole genome shotgun (WGS) entry which is preliminary data.</text>
</comment>
<proteinExistence type="predicted"/>
<evidence type="ECO:0000256" key="1">
    <source>
        <dbReference type="SAM" id="MobiDB-lite"/>
    </source>
</evidence>
<feature type="region of interest" description="Disordered" evidence="1">
    <location>
        <begin position="1"/>
        <end position="90"/>
    </location>
</feature>
<sequence length="168" mass="16741">MTTPTASSKRTRTGTAKASAATTKASRTTAKAKKKSSGPAGRPTSVSQKSRKSAAAQKAGAGAKGTEGAKTARTAKENKAKSAHNGKHTITVTVPDVKGVANEAVNAAMVPVAVAREVLPAKGGLPLYLGLGAMGVIGVLEWPVAVGIGVGYAVLRSKDGPLSPASKN</sequence>